<organism evidence="1 2">
    <name type="scientific">Rubritalea squalenifaciens DSM 18772</name>
    <dbReference type="NCBI Taxonomy" id="1123071"/>
    <lineage>
        <taxon>Bacteria</taxon>
        <taxon>Pseudomonadati</taxon>
        <taxon>Verrucomicrobiota</taxon>
        <taxon>Verrucomicrobiia</taxon>
        <taxon>Verrucomicrobiales</taxon>
        <taxon>Rubritaleaceae</taxon>
        <taxon>Rubritalea</taxon>
    </lineage>
</organism>
<dbReference type="InParanoid" id="A0A1M6P8D5"/>
<protein>
    <recommendedName>
        <fullName evidence="3">Benzylsuccinate synthase</fullName>
    </recommendedName>
</protein>
<keyword evidence="2" id="KW-1185">Reference proteome</keyword>
<dbReference type="Proteomes" id="UP000184510">
    <property type="component" value="Unassembled WGS sequence"/>
</dbReference>
<dbReference type="STRING" id="1123071.SAMN02745181_3105"/>
<dbReference type="EMBL" id="FQYR01000005">
    <property type="protein sequence ID" value="SHK04175.1"/>
    <property type="molecule type" value="Genomic_DNA"/>
</dbReference>
<gene>
    <name evidence="1" type="ORF">SAMN02745181_3105</name>
</gene>
<dbReference type="AlphaFoldDB" id="A0A1M6P8D5"/>
<evidence type="ECO:0008006" key="3">
    <source>
        <dbReference type="Google" id="ProtNLM"/>
    </source>
</evidence>
<sequence length="64" mass="7035">MSATKTDNKTCASCAFWDSANGSEGSCRRNSPQTVVFEISSEKKITTVFPVTSSQDWCGEHQEK</sequence>
<evidence type="ECO:0000313" key="1">
    <source>
        <dbReference type="EMBL" id="SHK04175.1"/>
    </source>
</evidence>
<evidence type="ECO:0000313" key="2">
    <source>
        <dbReference type="Proteomes" id="UP000184510"/>
    </source>
</evidence>
<proteinExistence type="predicted"/>
<accession>A0A1M6P8D5</accession>
<name>A0A1M6P8D5_9BACT</name>
<reference evidence="1 2" key="1">
    <citation type="submission" date="2016-11" db="EMBL/GenBank/DDBJ databases">
        <authorList>
            <person name="Jaros S."/>
            <person name="Januszkiewicz K."/>
            <person name="Wedrychowicz H."/>
        </authorList>
    </citation>
    <scope>NUCLEOTIDE SEQUENCE [LARGE SCALE GENOMIC DNA]</scope>
    <source>
        <strain evidence="1 2">DSM 18772</strain>
    </source>
</reference>